<dbReference type="Pfam" id="PF00528">
    <property type="entry name" value="BPD_transp_1"/>
    <property type="match status" value="1"/>
</dbReference>
<feature type="transmembrane region" description="Helical" evidence="7">
    <location>
        <begin position="101"/>
        <end position="124"/>
    </location>
</feature>
<feature type="domain" description="ABC transmembrane type-1" evidence="8">
    <location>
        <begin position="63"/>
        <end position="247"/>
    </location>
</feature>
<evidence type="ECO:0000259" key="8">
    <source>
        <dbReference type="PROSITE" id="PS50928"/>
    </source>
</evidence>
<accession>A0ABV1IFR5</accession>
<feature type="transmembrane region" description="Helical" evidence="7">
    <location>
        <begin position="130"/>
        <end position="151"/>
    </location>
</feature>
<feature type="transmembrane region" description="Helical" evidence="7">
    <location>
        <begin position="21"/>
        <end position="43"/>
    </location>
</feature>
<dbReference type="PANTHER" id="PTHR30151">
    <property type="entry name" value="ALKANE SULFONATE ABC TRANSPORTER-RELATED, MEMBRANE SUBUNIT"/>
    <property type="match status" value="1"/>
</dbReference>
<keyword evidence="5 7" id="KW-1133">Transmembrane helix</keyword>
<proteinExistence type="inferred from homology"/>
<keyword evidence="2 7" id="KW-0813">Transport</keyword>
<organism evidence="9 10">
    <name type="scientific">Paratractidigestivibacter faecalis</name>
    <dbReference type="NCBI Taxonomy" id="2292441"/>
    <lineage>
        <taxon>Bacteria</taxon>
        <taxon>Bacillati</taxon>
        <taxon>Actinomycetota</taxon>
        <taxon>Coriobacteriia</taxon>
        <taxon>Coriobacteriales</taxon>
        <taxon>Atopobiaceae</taxon>
        <taxon>Paratractidigestivibacter</taxon>
    </lineage>
</organism>
<comment type="caution">
    <text evidence="9">The sequence shown here is derived from an EMBL/GenBank/DDBJ whole genome shotgun (WGS) entry which is preliminary data.</text>
</comment>
<evidence type="ECO:0000256" key="6">
    <source>
        <dbReference type="ARBA" id="ARBA00023136"/>
    </source>
</evidence>
<evidence type="ECO:0000256" key="5">
    <source>
        <dbReference type="ARBA" id="ARBA00022989"/>
    </source>
</evidence>
<dbReference type="SUPFAM" id="SSF161098">
    <property type="entry name" value="MetI-like"/>
    <property type="match status" value="1"/>
</dbReference>
<gene>
    <name evidence="9" type="ORF">AAAT05_05165</name>
</gene>
<evidence type="ECO:0000313" key="10">
    <source>
        <dbReference type="Proteomes" id="UP001478817"/>
    </source>
</evidence>
<evidence type="ECO:0000256" key="2">
    <source>
        <dbReference type="ARBA" id="ARBA00022448"/>
    </source>
</evidence>
<comment type="similarity">
    <text evidence="7">Belongs to the binding-protein-dependent transport system permease family.</text>
</comment>
<evidence type="ECO:0000256" key="3">
    <source>
        <dbReference type="ARBA" id="ARBA00022475"/>
    </source>
</evidence>
<evidence type="ECO:0000256" key="4">
    <source>
        <dbReference type="ARBA" id="ARBA00022692"/>
    </source>
</evidence>
<dbReference type="InterPro" id="IPR000515">
    <property type="entry name" value="MetI-like"/>
</dbReference>
<evidence type="ECO:0000256" key="7">
    <source>
        <dbReference type="RuleBase" id="RU363032"/>
    </source>
</evidence>
<dbReference type="EMBL" id="JBBNGS010000008">
    <property type="protein sequence ID" value="MEQ2637732.1"/>
    <property type="molecule type" value="Genomic_DNA"/>
</dbReference>
<dbReference type="PROSITE" id="PS50928">
    <property type="entry name" value="ABC_TM1"/>
    <property type="match status" value="1"/>
</dbReference>
<dbReference type="InterPro" id="IPR035906">
    <property type="entry name" value="MetI-like_sf"/>
</dbReference>
<reference evidence="9 10" key="1">
    <citation type="submission" date="2024-04" db="EMBL/GenBank/DDBJ databases">
        <title>Human intestinal bacterial collection.</title>
        <authorList>
            <person name="Pauvert C."/>
            <person name="Hitch T.C.A."/>
            <person name="Clavel T."/>
        </authorList>
    </citation>
    <scope>NUCLEOTIDE SEQUENCE [LARGE SCALE GENOMIC DNA]</scope>
    <source>
        <strain evidence="9 10">CLA-AA-H197</strain>
    </source>
</reference>
<dbReference type="PANTHER" id="PTHR30151:SF0">
    <property type="entry name" value="ABC TRANSPORTER PERMEASE PROTEIN MJ0413-RELATED"/>
    <property type="match status" value="1"/>
</dbReference>
<keyword evidence="3" id="KW-1003">Cell membrane</keyword>
<keyword evidence="10" id="KW-1185">Reference proteome</keyword>
<dbReference type="Proteomes" id="UP001478817">
    <property type="component" value="Unassembled WGS sequence"/>
</dbReference>
<keyword evidence="4 7" id="KW-0812">Transmembrane</keyword>
<sequence length="262" mass="27587">MAGAAKDTSGEKGVRPWLRRLAVAAFWLAAWQLASMAVGSRIVLVGPAEVACRLAELVLEADFWVSVGLSLGRVATGFGLAVVAGVALAAWASRSRVVEGLLAPLVGAVKAAPVASFVVLLLMWVSSRRLSVAVSFLMAFPILYTNVLAGVRQTDPALLEMADVFGVRGWARACTIYAAQVAPYLRAGLSLAMGLSWKSGIAAEVIGLPAPSIGIHLYDAKVYLDVPGLLAWTVVVVALSVGLEALLGRLLDWAQARWEARP</sequence>
<feature type="transmembrane region" description="Helical" evidence="7">
    <location>
        <begin position="63"/>
        <end position="89"/>
    </location>
</feature>
<dbReference type="Gene3D" id="1.10.3720.10">
    <property type="entry name" value="MetI-like"/>
    <property type="match status" value="1"/>
</dbReference>
<keyword evidence="6 7" id="KW-0472">Membrane</keyword>
<evidence type="ECO:0000313" key="9">
    <source>
        <dbReference type="EMBL" id="MEQ2637732.1"/>
    </source>
</evidence>
<evidence type="ECO:0000256" key="1">
    <source>
        <dbReference type="ARBA" id="ARBA00004651"/>
    </source>
</evidence>
<name>A0ABV1IFR5_9ACTN</name>
<protein>
    <submittedName>
        <fullName evidence="9">ABC transporter permease subunit</fullName>
    </submittedName>
</protein>
<comment type="subcellular location">
    <subcellularLocation>
        <location evidence="1 7">Cell membrane</location>
        <topology evidence="1 7">Multi-pass membrane protein</topology>
    </subcellularLocation>
</comment>
<dbReference type="RefSeq" id="WP_349182318.1">
    <property type="nucleotide sequence ID" value="NZ_JBBNGS010000008.1"/>
</dbReference>
<feature type="transmembrane region" description="Helical" evidence="7">
    <location>
        <begin position="230"/>
        <end position="251"/>
    </location>
</feature>